<gene>
    <name evidence="1" type="ORF">LTR05_002756</name>
</gene>
<evidence type="ECO:0000313" key="2">
    <source>
        <dbReference type="Proteomes" id="UP001309876"/>
    </source>
</evidence>
<evidence type="ECO:0000313" key="1">
    <source>
        <dbReference type="EMBL" id="KAK5088536.1"/>
    </source>
</evidence>
<comment type="caution">
    <text evidence="1">The sequence shown here is derived from an EMBL/GenBank/DDBJ whole genome shotgun (WGS) entry which is preliminary data.</text>
</comment>
<proteinExistence type="predicted"/>
<evidence type="ECO:0008006" key="3">
    <source>
        <dbReference type="Google" id="ProtNLM"/>
    </source>
</evidence>
<accession>A0AAN7T2Y8</accession>
<keyword evidence="2" id="KW-1185">Reference proteome</keyword>
<name>A0AAN7T2Y8_9EURO</name>
<protein>
    <recommendedName>
        <fullName evidence="3">F-box domain-containing protein</fullName>
    </recommendedName>
</protein>
<dbReference type="AlphaFoldDB" id="A0AAN7T2Y8"/>
<organism evidence="1 2">
    <name type="scientific">Lithohypha guttulata</name>
    <dbReference type="NCBI Taxonomy" id="1690604"/>
    <lineage>
        <taxon>Eukaryota</taxon>
        <taxon>Fungi</taxon>
        <taxon>Dikarya</taxon>
        <taxon>Ascomycota</taxon>
        <taxon>Pezizomycotina</taxon>
        <taxon>Eurotiomycetes</taxon>
        <taxon>Chaetothyriomycetidae</taxon>
        <taxon>Chaetothyriales</taxon>
        <taxon>Trichomeriaceae</taxon>
        <taxon>Lithohypha</taxon>
    </lineage>
</organism>
<dbReference type="Proteomes" id="UP001309876">
    <property type="component" value="Unassembled WGS sequence"/>
</dbReference>
<dbReference type="EMBL" id="JAVRRJ010000002">
    <property type="protein sequence ID" value="KAK5088536.1"/>
    <property type="molecule type" value="Genomic_DNA"/>
</dbReference>
<sequence>MAEKDSIQNLMAAVPNAQGRLACLPPELQLYLIDLLDWPSLTALRLASSTFHSLLPKPQLRKAHILRATHLHHEELNALHRLEKEYWEQAEESFLGYHSSSYSSSSLDPDLRATGERYTCSTDKLPCYRCLKWLPSITTDDTGFRDRSMFTRGMCTVSRDLGAKQAESRVCIPCGMRTGLYKKGSRVKHSTVCYECGKLAEAPESLSWSWRDPKTTWKVKVYCGVCLDRPEVVAQTVEQYRHERRWRRYEDGMAAGKQARLERGKSVREEADIVLKQLVLSVKDREAVVDGNRGKRRYCPVMKEMRLCSCAGLVRVA</sequence>
<reference evidence="1 2" key="1">
    <citation type="submission" date="2023-08" db="EMBL/GenBank/DDBJ databases">
        <title>Black Yeasts Isolated from many extreme environments.</title>
        <authorList>
            <person name="Coleine C."/>
            <person name="Stajich J.E."/>
            <person name="Selbmann L."/>
        </authorList>
    </citation>
    <scope>NUCLEOTIDE SEQUENCE [LARGE SCALE GENOMIC DNA]</scope>
    <source>
        <strain evidence="1 2">CCFEE 5910</strain>
    </source>
</reference>